<dbReference type="SUPFAM" id="SSF51182">
    <property type="entry name" value="RmlC-like cupins"/>
    <property type="match status" value="1"/>
</dbReference>
<dbReference type="CDD" id="cd02208">
    <property type="entry name" value="cupin_RmlC-like"/>
    <property type="match status" value="1"/>
</dbReference>
<dbReference type="Pfam" id="PF07883">
    <property type="entry name" value="Cupin_2"/>
    <property type="match status" value="1"/>
</dbReference>
<dbReference type="InterPro" id="IPR014710">
    <property type="entry name" value="RmlC-like_jellyroll"/>
</dbReference>
<evidence type="ECO:0000259" key="2">
    <source>
        <dbReference type="Pfam" id="PF07883"/>
    </source>
</evidence>
<reference evidence="3" key="1">
    <citation type="journal article" date="2015" name="Nature">
        <title>Complex archaea that bridge the gap between prokaryotes and eukaryotes.</title>
        <authorList>
            <person name="Spang A."/>
            <person name="Saw J.H."/>
            <person name="Jorgensen S.L."/>
            <person name="Zaremba-Niedzwiedzka K."/>
            <person name="Martijn J."/>
            <person name="Lind A.E."/>
            <person name="van Eijk R."/>
            <person name="Schleper C."/>
            <person name="Guy L."/>
            <person name="Ettema T.J."/>
        </authorList>
    </citation>
    <scope>NUCLEOTIDE SEQUENCE</scope>
</reference>
<dbReference type="GO" id="GO:0046872">
    <property type="term" value="F:metal ion binding"/>
    <property type="evidence" value="ECO:0007669"/>
    <property type="project" value="UniProtKB-KW"/>
</dbReference>
<dbReference type="PANTHER" id="PTHR35848">
    <property type="entry name" value="OXALATE-BINDING PROTEIN"/>
    <property type="match status" value="1"/>
</dbReference>
<dbReference type="AlphaFoldDB" id="A0A0F9BTU6"/>
<name>A0A0F9BTU6_9ZZZZ</name>
<dbReference type="InterPro" id="IPR013096">
    <property type="entry name" value="Cupin_2"/>
</dbReference>
<proteinExistence type="predicted"/>
<dbReference type="InterPro" id="IPR051610">
    <property type="entry name" value="GPI/OXD"/>
</dbReference>
<protein>
    <recommendedName>
        <fullName evidence="2">Cupin type-2 domain-containing protein</fullName>
    </recommendedName>
</protein>
<dbReference type="InterPro" id="IPR011051">
    <property type="entry name" value="RmlC_Cupin_sf"/>
</dbReference>
<comment type="caution">
    <text evidence="3">The sequence shown here is derived from an EMBL/GenBank/DDBJ whole genome shotgun (WGS) entry which is preliminary data.</text>
</comment>
<dbReference type="EMBL" id="LAZR01050232">
    <property type="protein sequence ID" value="KKK87821.1"/>
    <property type="molecule type" value="Genomic_DNA"/>
</dbReference>
<accession>A0A0F9BTU6</accession>
<dbReference type="Gene3D" id="2.60.120.10">
    <property type="entry name" value="Jelly Rolls"/>
    <property type="match status" value="1"/>
</dbReference>
<keyword evidence="1" id="KW-0479">Metal-binding</keyword>
<feature type="domain" description="Cupin type-2" evidence="2">
    <location>
        <begin position="36"/>
        <end position="105"/>
    </location>
</feature>
<organism evidence="3">
    <name type="scientific">marine sediment metagenome</name>
    <dbReference type="NCBI Taxonomy" id="412755"/>
    <lineage>
        <taxon>unclassified sequences</taxon>
        <taxon>metagenomes</taxon>
        <taxon>ecological metagenomes</taxon>
    </lineage>
</organism>
<evidence type="ECO:0000313" key="3">
    <source>
        <dbReference type="EMBL" id="KKK87821.1"/>
    </source>
</evidence>
<gene>
    <name evidence="3" type="ORF">LCGC14_2749390</name>
</gene>
<dbReference type="PANTHER" id="PTHR35848:SF6">
    <property type="entry name" value="CUPIN TYPE-2 DOMAIN-CONTAINING PROTEIN"/>
    <property type="match status" value="1"/>
</dbReference>
<evidence type="ECO:0000256" key="1">
    <source>
        <dbReference type="ARBA" id="ARBA00022723"/>
    </source>
</evidence>
<sequence length="110" mass="12317">MEAKVIRKGEAKMLMEGEEFTQIYFHTDKLIFSVGNLLPGHKSSLDKGHKDADEFCYVIQGKLVMHLPGLDRYYLLNEGDAILIPPGEPHYTVNPGEEKAISAWVCAPTL</sequence>